<accession>A0ABT5J1F3</accession>
<keyword evidence="2" id="KW-1185">Reference proteome</keyword>
<name>A0ABT5J1F3_9NEIS</name>
<dbReference type="RefSeq" id="WP_272752884.1">
    <property type="nucleotide sequence ID" value="NZ_JAQQLF010000023.1"/>
</dbReference>
<sequence length="147" mass="17441">MRTRRFPRCDFPCNPDDLIRVVCFGDAEKLASSLYVTVEQIERWRTGQEAVPFAVYATLKAQDKPQLGETWGEWQGFYLDRGRLVSDEYRAAVSLDDVLKLREYRRLDRLVIEQADTIERIIVERDFYKNQCHREAKFGLMINRIFK</sequence>
<protein>
    <submittedName>
        <fullName evidence="1">Uncharacterized protein</fullName>
    </submittedName>
</protein>
<organism evidence="1 2">
    <name type="scientific">Vogesella aquatica</name>
    <dbReference type="NCBI Taxonomy" id="2984206"/>
    <lineage>
        <taxon>Bacteria</taxon>
        <taxon>Pseudomonadati</taxon>
        <taxon>Pseudomonadota</taxon>
        <taxon>Betaproteobacteria</taxon>
        <taxon>Neisseriales</taxon>
        <taxon>Chromobacteriaceae</taxon>
        <taxon>Vogesella</taxon>
    </lineage>
</organism>
<evidence type="ECO:0000313" key="1">
    <source>
        <dbReference type="EMBL" id="MDC7718646.1"/>
    </source>
</evidence>
<evidence type="ECO:0000313" key="2">
    <source>
        <dbReference type="Proteomes" id="UP001219956"/>
    </source>
</evidence>
<dbReference type="Proteomes" id="UP001219956">
    <property type="component" value="Unassembled WGS sequence"/>
</dbReference>
<comment type="caution">
    <text evidence="1">The sequence shown here is derived from an EMBL/GenBank/DDBJ whole genome shotgun (WGS) entry which is preliminary data.</text>
</comment>
<gene>
    <name evidence="1" type="ORF">PQU95_15695</name>
</gene>
<reference evidence="1 2" key="1">
    <citation type="submission" date="2023-01" db="EMBL/GenBank/DDBJ databases">
        <title>Novel species of the genus Vogesella isolated from rivers.</title>
        <authorList>
            <person name="Lu H."/>
        </authorList>
    </citation>
    <scope>NUCLEOTIDE SEQUENCE [LARGE SCALE GENOMIC DNA]</scope>
    <source>
        <strain evidence="1 2">DC21W</strain>
    </source>
</reference>
<dbReference type="EMBL" id="JAQQLF010000023">
    <property type="protein sequence ID" value="MDC7718646.1"/>
    <property type="molecule type" value="Genomic_DNA"/>
</dbReference>
<proteinExistence type="predicted"/>